<dbReference type="PANTHER" id="PTHR43133">
    <property type="entry name" value="RNA POLYMERASE ECF-TYPE SIGMA FACTO"/>
    <property type="match status" value="1"/>
</dbReference>
<dbReference type="InterPro" id="IPR013249">
    <property type="entry name" value="RNA_pol_sigma70_r4_t2"/>
</dbReference>
<dbReference type="InterPro" id="IPR013324">
    <property type="entry name" value="RNA_pol_sigma_r3/r4-like"/>
</dbReference>
<accession>A0A941HTB1</accession>
<evidence type="ECO:0000259" key="7">
    <source>
        <dbReference type="Pfam" id="PF08281"/>
    </source>
</evidence>
<protein>
    <submittedName>
        <fullName evidence="8">Sigma-70 family RNA polymerase sigma factor</fullName>
    </submittedName>
</protein>
<reference evidence="8 9" key="1">
    <citation type="submission" date="2021-04" db="EMBL/GenBank/DDBJ databases">
        <title>Allobacillus sp. nov. SKP8-2 isolated from shrimp paste.</title>
        <authorList>
            <person name="Tanasupawat S."/>
            <person name="Yiamsombat S."/>
            <person name="Kanchanasin P."/>
            <person name="Kuncharoen N."/>
        </authorList>
    </citation>
    <scope>NUCLEOTIDE SEQUENCE [LARGE SCALE GENOMIC DNA]</scope>
    <source>
        <strain evidence="8 9">SKP8-2</strain>
    </source>
</reference>
<proteinExistence type="inferred from homology"/>
<dbReference type="AlphaFoldDB" id="A0A941HTB1"/>
<dbReference type="Pfam" id="PF04542">
    <property type="entry name" value="Sigma70_r2"/>
    <property type="match status" value="1"/>
</dbReference>
<dbReference type="Pfam" id="PF08281">
    <property type="entry name" value="Sigma70_r4_2"/>
    <property type="match status" value="1"/>
</dbReference>
<evidence type="ECO:0000313" key="9">
    <source>
        <dbReference type="Proteomes" id="UP000675431"/>
    </source>
</evidence>
<organism evidence="8 9">
    <name type="scientific">Allobacillus saliphilus</name>
    <dbReference type="NCBI Taxonomy" id="2912308"/>
    <lineage>
        <taxon>Bacteria</taxon>
        <taxon>Bacillati</taxon>
        <taxon>Bacillota</taxon>
        <taxon>Bacilli</taxon>
        <taxon>Bacillales</taxon>
        <taxon>Bacillaceae</taxon>
        <taxon>Allobacillus</taxon>
    </lineage>
</organism>
<dbReference type="InterPro" id="IPR013325">
    <property type="entry name" value="RNA_pol_sigma_r2"/>
</dbReference>
<dbReference type="InterPro" id="IPR036388">
    <property type="entry name" value="WH-like_DNA-bd_sf"/>
</dbReference>
<dbReference type="EMBL" id="JAGSIE010000007">
    <property type="protein sequence ID" value="MBR7553104.1"/>
    <property type="molecule type" value="Genomic_DNA"/>
</dbReference>
<comment type="caution">
    <text evidence="8">The sequence shown here is derived from an EMBL/GenBank/DDBJ whole genome shotgun (WGS) entry which is preliminary data.</text>
</comment>
<name>A0A941HTB1_9BACI</name>
<dbReference type="NCBIfam" id="TIGR02937">
    <property type="entry name" value="sigma70-ECF"/>
    <property type="match status" value="1"/>
</dbReference>
<evidence type="ECO:0000256" key="3">
    <source>
        <dbReference type="ARBA" id="ARBA00023082"/>
    </source>
</evidence>
<dbReference type="Gene3D" id="1.10.10.10">
    <property type="entry name" value="Winged helix-like DNA-binding domain superfamily/Winged helix DNA-binding domain"/>
    <property type="match status" value="1"/>
</dbReference>
<keyword evidence="9" id="KW-1185">Reference proteome</keyword>
<feature type="domain" description="RNA polymerase sigma-70 region 2" evidence="6">
    <location>
        <begin position="7"/>
        <end position="72"/>
    </location>
</feature>
<dbReference type="InterPro" id="IPR039425">
    <property type="entry name" value="RNA_pol_sigma-70-like"/>
</dbReference>
<dbReference type="SUPFAM" id="SSF88946">
    <property type="entry name" value="Sigma2 domain of RNA polymerase sigma factors"/>
    <property type="match status" value="1"/>
</dbReference>
<dbReference type="GO" id="GO:0003677">
    <property type="term" value="F:DNA binding"/>
    <property type="evidence" value="ECO:0007669"/>
    <property type="project" value="UniProtKB-KW"/>
</dbReference>
<dbReference type="NCBIfam" id="NF007226">
    <property type="entry name" value="PRK09644.1"/>
    <property type="match status" value="1"/>
</dbReference>
<dbReference type="GO" id="GO:0006352">
    <property type="term" value="P:DNA-templated transcription initiation"/>
    <property type="evidence" value="ECO:0007669"/>
    <property type="project" value="InterPro"/>
</dbReference>
<gene>
    <name evidence="8" type="ORF">KC820_02940</name>
</gene>
<keyword evidence="4" id="KW-0238">DNA-binding</keyword>
<dbReference type="Proteomes" id="UP000675431">
    <property type="component" value="Unassembled WGS sequence"/>
</dbReference>
<sequence>MEIDDIYKNYMYDLYRYLFSLSKNHHTAEDLVQETFYRTYLSLPEQNITNIKAWLFKVAYHTFIDDTRKNKKQIPNEEIERLKDKESSAWTPEEQVLQNEEYQQLIEMVHQLRPKHQHAVILCDLHELTYEEGAQIMELNINSFKSNLYRGRQALMSKLNERRNQDE</sequence>
<evidence type="ECO:0000313" key="8">
    <source>
        <dbReference type="EMBL" id="MBR7553104.1"/>
    </source>
</evidence>
<evidence type="ECO:0000256" key="1">
    <source>
        <dbReference type="ARBA" id="ARBA00010641"/>
    </source>
</evidence>
<feature type="domain" description="RNA polymerase sigma factor 70 region 4 type 2" evidence="7">
    <location>
        <begin position="103"/>
        <end position="155"/>
    </location>
</feature>
<dbReference type="InterPro" id="IPR014296">
    <property type="entry name" value="RNA_pol_sigma-M_bacilli"/>
</dbReference>
<evidence type="ECO:0000259" key="6">
    <source>
        <dbReference type="Pfam" id="PF04542"/>
    </source>
</evidence>
<dbReference type="NCBIfam" id="TIGR02950">
    <property type="entry name" value="SigM_subfam"/>
    <property type="match status" value="1"/>
</dbReference>
<dbReference type="InterPro" id="IPR007627">
    <property type="entry name" value="RNA_pol_sigma70_r2"/>
</dbReference>
<dbReference type="RefSeq" id="WP_212367892.1">
    <property type="nucleotide sequence ID" value="NZ_JAGSIE010000007.1"/>
</dbReference>
<dbReference type="Gene3D" id="1.10.1740.10">
    <property type="match status" value="1"/>
</dbReference>
<keyword evidence="5" id="KW-0804">Transcription</keyword>
<keyword evidence="3" id="KW-0731">Sigma factor</keyword>
<evidence type="ECO:0000256" key="5">
    <source>
        <dbReference type="ARBA" id="ARBA00023163"/>
    </source>
</evidence>
<dbReference type="GO" id="GO:0016987">
    <property type="term" value="F:sigma factor activity"/>
    <property type="evidence" value="ECO:0007669"/>
    <property type="project" value="UniProtKB-KW"/>
</dbReference>
<keyword evidence="2" id="KW-0805">Transcription regulation</keyword>
<evidence type="ECO:0000256" key="4">
    <source>
        <dbReference type="ARBA" id="ARBA00023125"/>
    </source>
</evidence>
<comment type="similarity">
    <text evidence="1">Belongs to the sigma-70 factor family. ECF subfamily.</text>
</comment>
<dbReference type="PANTHER" id="PTHR43133:SF52">
    <property type="entry name" value="ECF RNA POLYMERASE SIGMA FACTOR SIGL"/>
    <property type="match status" value="1"/>
</dbReference>
<dbReference type="SUPFAM" id="SSF88659">
    <property type="entry name" value="Sigma3 and sigma4 domains of RNA polymerase sigma factors"/>
    <property type="match status" value="1"/>
</dbReference>
<dbReference type="InterPro" id="IPR014284">
    <property type="entry name" value="RNA_pol_sigma-70_dom"/>
</dbReference>
<evidence type="ECO:0000256" key="2">
    <source>
        <dbReference type="ARBA" id="ARBA00023015"/>
    </source>
</evidence>